<comment type="catalytic activity">
    <reaction evidence="2 3">
        <text>RX + glutathione = an S-substituted glutathione + a halide anion + H(+)</text>
        <dbReference type="Rhea" id="RHEA:16437"/>
        <dbReference type="ChEBI" id="CHEBI:15378"/>
        <dbReference type="ChEBI" id="CHEBI:16042"/>
        <dbReference type="ChEBI" id="CHEBI:17792"/>
        <dbReference type="ChEBI" id="CHEBI:57925"/>
        <dbReference type="ChEBI" id="CHEBI:90779"/>
        <dbReference type="EC" id="2.5.1.18"/>
    </reaction>
</comment>
<name>A0ABY9BY19_VITVI</name>
<dbReference type="Gene3D" id="1.20.1050.10">
    <property type="match status" value="1"/>
</dbReference>
<dbReference type="EMBL" id="CP126652">
    <property type="protein sequence ID" value="WJZ87494.1"/>
    <property type="molecule type" value="Genomic_DNA"/>
</dbReference>
<dbReference type="SUPFAM" id="SSF47616">
    <property type="entry name" value="GST C-terminal domain-like"/>
    <property type="match status" value="1"/>
</dbReference>
<accession>A0ABY9BY19</accession>
<gene>
    <name evidence="6" type="ORF">VitviT2T_006868</name>
</gene>
<evidence type="ECO:0000259" key="4">
    <source>
        <dbReference type="PROSITE" id="PS50404"/>
    </source>
</evidence>
<keyword evidence="1 3" id="KW-0808">Transferase</keyword>
<evidence type="ECO:0000256" key="3">
    <source>
        <dbReference type="RuleBase" id="RU369102"/>
    </source>
</evidence>
<dbReference type="SFLD" id="SFLDS00019">
    <property type="entry name" value="Glutathione_Transferase_(cytos"/>
    <property type="match status" value="1"/>
</dbReference>
<keyword evidence="3" id="KW-0963">Cytoplasm</keyword>
<dbReference type="InterPro" id="IPR045073">
    <property type="entry name" value="Omega/Tau-like"/>
</dbReference>
<dbReference type="SFLD" id="SFLDG00358">
    <property type="entry name" value="Main_(cytGST)"/>
    <property type="match status" value="1"/>
</dbReference>
<dbReference type="SUPFAM" id="SSF52833">
    <property type="entry name" value="Thioredoxin-like"/>
    <property type="match status" value="1"/>
</dbReference>
<dbReference type="CDD" id="cd03185">
    <property type="entry name" value="GST_C_Tau"/>
    <property type="match status" value="1"/>
</dbReference>
<dbReference type="Gene3D" id="3.40.30.10">
    <property type="entry name" value="Glutaredoxin"/>
    <property type="match status" value="1"/>
</dbReference>
<evidence type="ECO:0000256" key="1">
    <source>
        <dbReference type="ARBA" id="ARBA00022679"/>
    </source>
</evidence>
<dbReference type="InterPro" id="IPR036282">
    <property type="entry name" value="Glutathione-S-Trfase_C_sf"/>
</dbReference>
<protein>
    <recommendedName>
        <fullName evidence="3">Glutathione S-transferase</fullName>
        <ecNumber evidence="3">2.5.1.18</ecNumber>
    </recommendedName>
</protein>
<organism evidence="6 7">
    <name type="scientific">Vitis vinifera</name>
    <name type="common">Grape</name>
    <dbReference type="NCBI Taxonomy" id="29760"/>
    <lineage>
        <taxon>Eukaryota</taxon>
        <taxon>Viridiplantae</taxon>
        <taxon>Streptophyta</taxon>
        <taxon>Embryophyta</taxon>
        <taxon>Tracheophyta</taxon>
        <taxon>Spermatophyta</taxon>
        <taxon>Magnoliopsida</taxon>
        <taxon>eudicotyledons</taxon>
        <taxon>Gunneridae</taxon>
        <taxon>Pentapetalae</taxon>
        <taxon>rosids</taxon>
        <taxon>Vitales</taxon>
        <taxon>Vitaceae</taxon>
        <taxon>Viteae</taxon>
        <taxon>Vitis</taxon>
    </lineage>
</organism>
<evidence type="ECO:0000313" key="6">
    <source>
        <dbReference type="EMBL" id="WJZ87494.1"/>
    </source>
</evidence>
<dbReference type="Pfam" id="PF02798">
    <property type="entry name" value="GST_N"/>
    <property type="match status" value="1"/>
</dbReference>
<dbReference type="InterPro" id="IPR036249">
    <property type="entry name" value="Thioredoxin-like_sf"/>
</dbReference>
<sequence>MAEVKLLGFWASPFSDRVIWALKLKGINYEYVEEDPYNKTQLLLQHNPVHKKVPVLIHAGKPIAESSMILEYIEETWPQNPLLPQGAYERAMARFWIKFGEEKMATICAVLRTSGAEQERATKEAMELLKILEEQGLGDKKFFGGDAIGLADIAFGWLAYLFGVIEEVAGVKVLDANRLPRLHAWIDNLKEVPVIKENLPDRQKLLGHLKRRRETHLALPNCNN</sequence>
<dbReference type="PROSITE" id="PS50405">
    <property type="entry name" value="GST_CTER"/>
    <property type="match status" value="1"/>
</dbReference>
<comment type="function">
    <text evidence="3">Is involved in the conjugation of reduced glutathione to a wide number of exogenous and endogenous hydrophobic electrophiles.</text>
</comment>
<dbReference type="CDD" id="cd03058">
    <property type="entry name" value="GST_N_Tau"/>
    <property type="match status" value="1"/>
</dbReference>
<dbReference type="InterPro" id="IPR045074">
    <property type="entry name" value="GST_C_Tau"/>
</dbReference>
<dbReference type="PANTHER" id="PTHR11260">
    <property type="entry name" value="GLUTATHIONE S-TRANSFERASE, GST, SUPERFAMILY, GST DOMAIN CONTAINING"/>
    <property type="match status" value="1"/>
</dbReference>
<feature type="domain" description="GST N-terminal" evidence="4">
    <location>
        <begin position="2"/>
        <end position="81"/>
    </location>
</feature>
<feature type="domain" description="GST C-terminal" evidence="5">
    <location>
        <begin position="86"/>
        <end position="217"/>
    </location>
</feature>
<comment type="subcellular location">
    <subcellularLocation>
        <location evidence="3">Cytoplasm</location>
        <location evidence="3">Cytosol</location>
    </subcellularLocation>
</comment>
<reference evidence="6 7" key="1">
    <citation type="journal article" date="2023" name="Hortic Res">
        <title>The complete reference genome for grapevine (Vitis vinifera L.) genetics and breeding.</title>
        <authorList>
            <person name="Shi X."/>
            <person name="Cao S."/>
            <person name="Wang X."/>
            <person name="Huang S."/>
            <person name="Wang Y."/>
            <person name="Liu Z."/>
            <person name="Liu W."/>
            <person name="Leng X."/>
            <person name="Peng Y."/>
            <person name="Wang N."/>
            <person name="Wang Y."/>
            <person name="Ma Z."/>
            <person name="Xu X."/>
            <person name="Zhang F."/>
            <person name="Xue H."/>
            <person name="Zhong H."/>
            <person name="Wang Y."/>
            <person name="Zhang K."/>
            <person name="Velt A."/>
            <person name="Avia K."/>
            <person name="Holtgrawe D."/>
            <person name="Grimplet J."/>
            <person name="Matus J.T."/>
            <person name="Ware D."/>
            <person name="Wu X."/>
            <person name="Wang H."/>
            <person name="Liu C."/>
            <person name="Fang Y."/>
            <person name="Rustenholz C."/>
            <person name="Cheng Z."/>
            <person name="Xiao H."/>
            <person name="Zhou Y."/>
        </authorList>
    </citation>
    <scope>NUCLEOTIDE SEQUENCE [LARGE SCALE GENOMIC DNA]</scope>
    <source>
        <strain evidence="7">cv. Pinot noir / PN40024</strain>
        <tissue evidence="6">Leaf</tissue>
    </source>
</reference>
<comment type="similarity">
    <text evidence="3">Belongs to the GST superfamily.</text>
</comment>
<dbReference type="PANTHER" id="PTHR11260:SF775">
    <property type="entry name" value="GLUTATHIONE S-TRANSFERASE U10"/>
    <property type="match status" value="1"/>
</dbReference>
<dbReference type="InterPro" id="IPR010987">
    <property type="entry name" value="Glutathione-S-Trfase_C-like"/>
</dbReference>
<dbReference type="InterPro" id="IPR040079">
    <property type="entry name" value="Glutathione_S-Trfase"/>
</dbReference>
<dbReference type="Pfam" id="PF13410">
    <property type="entry name" value="GST_C_2"/>
    <property type="match status" value="1"/>
</dbReference>
<dbReference type="PROSITE" id="PS50404">
    <property type="entry name" value="GST_NTER"/>
    <property type="match status" value="1"/>
</dbReference>
<keyword evidence="7" id="KW-1185">Reference proteome</keyword>
<evidence type="ECO:0000259" key="5">
    <source>
        <dbReference type="PROSITE" id="PS50405"/>
    </source>
</evidence>
<proteinExistence type="inferred from homology"/>
<dbReference type="InterPro" id="IPR004045">
    <property type="entry name" value="Glutathione_S-Trfase_N"/>
</dbReference>
<evidence type="ECO:0000256" key="2">
    <source>
        <dbReference type="ARBA" id="ARBA00047960"/>
    </source>
</evidence>
<dbReference type="Proteomes" id="UP001227230">
    <property type="component" value="Chromosome 5"/>
</dbReference>
<dbReference type="EC" id="2.5.1.18" evidence="3"/>
<dbReference type="SFLD" id="SFLDG01152">
    <property type="entry name" value="Main.3:_Omega-_and_Tau-like"/>
    <property type="match status" value="1"/>
</dbReference>
<evidence type="ECO:0000313" key="7">
    <source>
        <dbReference type="Proteomes" id="UP001227230"/>
    </source>
</evidence>